<keyword evidence="8 10" id="KW-0418">Kinase</keyword>
<keyword evidence="5 10" id="KW-0808">Transferase</keyword>
<evidence type="ECO:0000256" key="11">
    <source>
        <dbReference type="SAM" id="MobiDB-lite"/>
    </source>
</evidence>
<dbReference type="CDD" id="cd01168">
    <property type="entry name" value="adenosine_kinase"/>
    <property type="match status" value="1"/>
</dbReference>
<feature type="domain" description="Carbohydrate kinase PfkB" evidence="12">
    <location>
        <begin position="38"/>
        <end position="227"/>
    </location>
</feature>
<evidence type="ECO:0000259" key="12">
    <source>
        <dbReference type="Pfam" id="PF00294"/>
    </source>
</evidence>
<evidence type="ECO:0000256" key="8">
    <source>
        <dbReference type="ARBA" id="ARBA00022777"/>
    </source>
</evidence>
<dbReference type="InterPro" id="IPR029056">
    <property type="entry name" value="Ribokinase-like"/>
</dbReference>
<dbReference type="UniPathway" id="UPA00588">
    <property type="reaction ID" value="UER00659"/>
</dbReference>
<dbReference type="Pfam" id="PF00294">
    <property type="entry name" value="PfkB"/>
    <property type="match status" value="1"/>
</dbReference>
<dbReference type="GO" id="GO:0006166">
    <property type="term" value="P:purine ribonucleoside salvage"/>
    <property type="evidence" value="ECO:0007669"/>
    <property type="project" value="UniProtKB-KW"/>
</dbReference>
<gene>
    <name evidence="13" type="ORF">EAH_00063030</name>
</gene>
<proteinExistence type="inferred from homology"/>
<dbReference type="GeneID" id="25274373"/>
<dbReference type="AlphaFoldDB" id="U6GT24"/>
<evidence type="ECO:0000256" key="6">
    <source>
        <dbReference type="ARBA" id="ARBA00022726"/>
    </source>
</evidence>
<keyword evidence="6 10" id="KW-0660">Purine salvage</keyword>
<dbReference type="OrthoDB" id="432447at2759"/>
<accession>U6GT24</accession>
<evidence type="ECO:0000256" key="3">
    <source>
        <dbReference type="ARBA" id="ARBA00010688"/>
    </source>
</evidence>
<evidence type="ECO:0000256" key="5">
    <source>
        <dbReference type="ARBA" id="ARBA00022679"/>
    </source>
</evidence>
<evidence type="ECO:0000313" key="13">
    <source>
        <dbReference type="EMBL" id="CDI81734.1"/>
    </source>
</evidence>
<keyword evidence="7 10" id="KW-0547">Nucleotide-binding</keyword>
<dbReference type="GO" id="GO:0044209">
    <property type="term" value="P:AMP salvage"/>
    <property type="evidence" value="ECO:0007669"/>
    <property type="project" value="UniProtKB-UniRule"/>
</dbReference>
<evidence type="ECO:0000256" key="1">
    <source>
        <dbReference type="ARBA" id="ARBA00001946"/>
    </source>
</evidence>
<evidence type="ECO:0000256" key="4">
    <source>
        <dbReference type="ARBA" id="ARBA00012119"/>
    </source>
</evidence>
<sequence>MKLLGACNPLLDVVADVPSSLLDEYDLPHGGAVLANEKQLKLFPKLEKEFKCKYLPGGCGQNTIRVFQALSRKPGTTKFLGCIGRDKEGEQLRELLISQGIKPIYKVSDTKHTGTCMVLVTDKERCVCTHLGASVDIDEDFLQQHWVEVEECTAVYCTAFLLSSSSQVLLRLSQHCAETGKIFCCNLSAEFLMKEYKKEYLEMLKNANIACGNKDEALQFASVHSLDSTGSLGDVAAQILDIMLTKETDKDKDNDKNNDKEEDKDKEKEENTQKYKELKIAVITQGEDPVVVACRM</sequence>
<comment type="similarity">
    <text evidence="3 10">Belongs to the carbohydrate kinase PfkB family.</text>
</comment>
<reference evidence="13" key="2">
    <citation type="submission" date="2013-10" db="EMBL/GenBank/DDBJ databases">
        <authorList>
            <person name="Aslett M."/>
        </authorList>
    </citation>
    <scope>NUCLEOTIDE SEQUENCE [LARGE SCALE GENOMIC DNA]</scope>
    <source>
        <strain evidence="13">Houghton</strain>
    </source>
</reference>
<dbReference type="Gene3D" id="3.30.1110.10">
    <property type="match status" value="1"/>
</dbReference>
<name>U6GT24_EIMAC</name>
<dbReference type="EC" id="2.7.1.20" evidence="4 10"/>
<protein>
    <recommendedName>
        <fullName evidence="4 10">Adenosine kinase</fullName>
        <shortName evidence="10">AK</shortName>
        <ecNumber evidence="4 10">2.7.1.20</ecNumber>
    </recommendedName>
    <alternativeName>
        <fullName evidence="10">Adenosine 5'-phosphotransferase</fullName>
    </alternativeName>
</protein>
<dbReference type="PRINTS" id="PR00989">
    <property type="entry name" value="ADENOKINASE"/>
</dbReference>
<dbReference type="RefSeq" id="XP_013248640.1">
    <property type="nucleotide sequence ID" value="XM_013393186.1"/>
</dbReference>
<dbReference type="GO" id="GO:0004001">
    <property type="term" value="F:adenosine kinase activity"/>
    <property type="evidence" value="ECO:0007669"/>
    <property type="project" value="UniProtKB-UniRule"/>
</dbReference>
<keyword evidence="10" id="KW-0460">Magnesium</keyword>
<dbReference type="GO" id="GO:0005634">
    <property type="term" value="C:nucleus"/>
    <property type="evidence" value="ECO:0007669"/>
    <property type="project" value="TreeGrafter"/>
</dbReference>
<evidence type="ECO:0000256" key="10">
    <source>
        <dbReference type="RuleBase" id="RU368116"/>
    </source>
</evidence>
<dbReference type="GO" id="GO:0006144">
    <property type="term" value="P:purine nucleobase metabolic process"/>
    <property type="evidence" value="ECO:0007669"/>
    <property type="project" value="TreeGrafter"/>
</dbReference>
<dbReference type="InterPro" id="IPR011611">
    <property type="entry name" value="PfkB_dom"/>
</dbReference>
<evidence type="ECO:0000256" key="9">
    <source>
        <dbReference type="ARBA" id="ARBA00022840"/>
    </source>
</evidence>
<keyword evidence="14" id="KW-1185">Reference proteome</keyword>
<reference evidence="13" key="1">
    <citation type="submission" date="2013-10" db="EMBL/GenBank/DDBJ databases">
        <title>Genomic analysis of the causative agents of coccidiosis in chickens.</title>
        <authorList>
            <person name="Reid A.J."/>
            <person name="Blake D."/>
            <person name="Billington K."/>
            <person name="Browne H."/>
            <person name="Dunn M."/>
            <person name="Hung S."/>
            <person name="Kawahara F."/>
            <person name="Miranda-Saavedra D."/>
            <person name="Mourier T."/>
            <person name="Nagra H."/>
            <person name="Otto T.D."/>
            <person name="Rawlings N."/>
            <person name="Sanchez A."/>
            <person name="Sanders M."/>
            <person name="Subramaniam C."/>
            <person name="Tay Y."/>
            <person name="Dear P."/>
            <person name="Doerig C."/>
            <person name="Gruber A."/>
            <person name="Parkinson J."/>
            <person name="Shirley M."/>
            <person name="Wan K.L."/>
            <person name="Berriman M."/>
            <person name="Tomley F."/>
            <person name="Pain A."/>
        </authorList>
    </citation>
    <scope>NUCLEOTIDE SEQUENCE [LARGE SCALE GENOMIC DNA]</scope>
    <source>
        <strain evidence="13">Houghton</strain>
    </source>
</reference>
<comment type="catalytic activity">
    <reaction evidence="10">
        <text>adenosine + ATP = AMP + ADP + H(+)</text>
        <dbReference type="Rhea" id="RHEA:20824"/>
        <dbReference type="ChEBI" id="CHEBI:15378"/>
        <dbReference type="ChEBI" id="CHEBI:16335"/>
        <dbReference type="ChEBI" id="CHEBI:30616"/>
        <dbReference type="ChEBI" id="CHEBI:456215"/>
        <dbReference type="ChEBI" id="CHEBI:456216"/>
        <dbReference type="EC" id="2.7.1.20"/>
    </reaction>
</comment>
<dbReference type="Proteomes" id="UP000018050">
    <property type="component" value="Unassembled WGS sequence"/>
</dbReference>
<evidence type="ECO:0000313" key="14">
    <source>
        <dbReference type="Proteomes" id="UP000018050"/>
    </source>
</evidence>
<dbReference type="InterPro" id="IPR001805">
    <property type="entry name" value="Adenokinase"/>
</dbReference>
<organism evidence="13 14">
    <name type="scientific">Eimeria acervulina</name>
    <name type="common">Coccidian parasite</name>
    <dbReference type="NCBI Taxonomy" id="5801"/>
    <lineage>
        <taxon>Eukaryota</taxon>
        <taxon>Sar</taxon>
        <taxon>Alveolata</taxon>
        <taxon>Apicomplexa</taxon>
        <taxon>Conoidasida</taxon>
        <taxon>Coccidia</taxon>
        <taxon>Eucoccidiorida</taxon>
        <taxon>Eimeriorina</taxon>
        <taxon>Eimeriidae</taxon>
        <taxon>Eimeria</taxon>
    </lineage>
</organism>
<dbReference type="Gene3D" id="3.40.1190.20">
    <property type="match status" value="1"/>
</dbReference>
<dbReference type="GO" id="GO:0005524">
    <property type="term" value="F:ATP binding"/>
    <property type="evidence" value="ECO:0007669"/>
    <property type="project" value="UniProtKB-UniRule"/>
</dbReference>
<feature type="region of interest" description="Disordered" evidence="11">
    <location>
        <begin position="249"/>
        <end position="272"/>
    </location>
</feature>
<comment type="function">
    <text evidence="10">ATP dependent phosphorylation of adenosine and other related nucleoside analogs to monophosphate derivatives.</text>
</comment>
<dbReference type="PANTHER" id="PTHR45769">
    <property type="entry name" value="ADENOSINE KINASE"/>
    <property type="match status" value="1"/>
</dbReference>
<dbReference type="GO" id="GO:0005829">
    <property type="term" value="C:cytosol"/>
    <property type="evidence" value="ECO:0007669"/>
    <property type="project" value="TreeGrafter"/>
</dbReference>
<dbReference type="VEuPathDB" id="ToxoDB:EAH_00063030"/>
<dbReference type="SUPFAM" id="SSF53613">
    <property type="entry name" value="Ribokinase-like"/>
    <property type="match status" value="1"/>
</dbReference>
<comment type="pathway">
    <text evidence="2 10">Purine metabolism; AMP biosynthesis via salvage pathway; AMP from adenosine: step 1/1.</text>
</comment>
<evidence type="ECO:0000256" key="7">
    <source>
        <dbReference type="ARBA" id="ARBA00022741"/>
    </source>
</evidence>
<evidence type="ECO:0000256" key="2">
    <source>
        <dbReference type="ARBA" id="ARBA00004801"/>
    </source>
</evidence>
<keyword evidence="9 10" id="KW-0067">ATP-binding</keyword>
<comment type="cofactor">
    <cofactor evidence="1 10">
        <name>Mg(2+)</name>
        <dbReference type="ChEBI" id="CHEBI:18420"/>
    </cofactor>
</comment>
<dbReference type="EMBL" id="HG671800">
    <property type="protein sequence ID" value="CDI81734.1"/>
    <property type="molecule type" value="Genomic_DNA"/>
</dbReference>
<dbReference type="PANTHER" id="PTHR45769:SF3">
    <property type="entry name" value="ADENOSINE KINASE"/>
    <property type="match status" value="1"/>
</dbReference>
<dbReference type="OMA" id="CSHFADS"/>